<accession>A0A4U8TAW2</accession>
<dbReference type="AlphaFoldDB" id="A0A4U8TAW2"/>
<sequence>MHYAAIYGDTLFWLDENHAKIPRISYNPAYRMPFCHQSVFVRTDLLKQHKFDTSFKICADSAFFTHIYRQGAKFLYINIIVSVYNAHGLSSKPSWQYFKEELRIIARTNAGYAPIFCAKYALTLIKYGIKSLLPRSLRFKLQSLYNAKQS</sequence>
<gene>
    <name evidence="1" type="ORF">LS71_004540</name>
</gene>
<dbReference type="STRING" id="1677920.LS71_00630"/>
<comment type="caution">
    <text evidence="1">The sequence shown here is derived from an EMBL/GenBank/DDBJ whole genome shotgun (WGS) entry which is preliminary data.</text>
</comment>
<dbReference type="Gene3D" id="3.90.550.10">
    <property type="entry name" value="Spore Coat Polysaccharide Biosynthesis Protein SpsA, Chain A"/>
    <property type="match status" value="1"/>
</dbReference>
<reference evidence="1 2" key="1">
    <citation type="journal article" date="2014" name="Genome Announc.">
        <title>Draft genome sequences of eight enterohepatic helicobacter species isolated from both laboratory and wild rodents.</title>
        <authorList>
            <person name="Sheh A."/>
            <person name="Shen Z."/>
            <person name="Fox J.G."/>
        </authorList>
    </citation>
    <scope>NUCLEOTIDE SEQUENCE [LARGE SCALE GENOMIC DNA]</scope>
    <source>
        <strain evidence="1 2">MIT 09-6949</strain>
    </source>
</reference>
<keyword evidence="2" id="KW-1185">Reference proteome</keyword>
<protein>
    <submittedName>
        <fullName evidence="1">Uncharacterized protein</fullName>
    </submittedName>
</protein>
<name>A0A4U8TAW2_9HELI</name>
<dbReference type="Proteomes" id="UP000029733">
    <property type="component" value="Unassembled WGS sequence"/>
</dbReference>
<organism evidence="1 2">
    <name type="scientific">Helicobacter jaachi</name>
    <dbReference type="NCBI Taxonomy" id="1677920"/>
    <lineage>
        <taxon>Bacteria</taxon>
        <taxon>Pseudomonadati</taxon>
        <taxon>Campylobacterota</taxon>
        <taxon>Epsilonproteobacteria</taxon>
        <taxon>Campylobacterales</taxon>
        <taxon>Helicobacteraceae</taxon>
        <taxon>Helicobacter</taxon>
    </lineage>
</organism>
<proteinExistence type="predicted"/>
<evidence type="ECO:0000313" key="1">
    <source>
        <dbReference type="EMBL" id="TLD96863.1"/>
    </source>
</evidence>
<dbReference type="SUPFAM" id="SSF53448">
    <property type="entry name" value="Nucleotide-diphospho-sugar transferases"/>
    <property type="match status" value="1"/>
</dbReference>
<dbReference type="RefSeq" id="WP_034352283.1">
    <property type="nucleotide sequence ID" value="NZ_JRPR02000002.1"/>
</dbReference>
<dbReference type="InterPro" id="IPR029044">
    <property type="entry name" value="Nucleotide-diphossugar_trans"/>
</dbReference>
<dbReference type="OrthoDB" id="433681at2"/>
<dbReference type="EMBL" id="JRPR02000002">
    <property type="protein sequence ID" value="TLD96863.1"/>
    <property type="molecule type" value="Genomic_DNA"/>
</dbReference>
<evidence type="ECO:0000313" key="2">
    <source>
        <dbReference type="Proteomes" id="UP000029733"/>
    </source>
</evidence>